<evidence type="ECO:0000256" key="9">
    <source>
        <dbReference type="ARBA" id="ARBA00035120"/>
    </source>
</evidence>
<comment type="activity regulation">
    <text evidence="11">Na(+) is not transported, but it plays an essential structural role and its presence is essential for fluoride channel function.</text>
</comment>
<dbReference type="Proteomes" id="UP000284434">
    <property type="component" value="Unassembled WGS sequence"/>
</dbReference>
<keyword evidence="2 11" id="KW-1003">Cell membrane</keyword>
<dbReference type="Proteomes" id="UP000283426">
    <property type="component" value="Unassembled WGS sequence"/>
</dbReference>
<dbReference type="EMBL" id="JAQMRD010000005">
    <property type="protein sequence ID" value="MDB9222375.1"/>
    <property type="molecule type" value="Genomic_DNA"/>
</dbReference>
<accession>A0A1Y3YJQ0</accession>
<keyword evidence="7 11" id="KW-0472">Membrane</keyword>
<reference evidence="12" key="2">
    <citation type="submission" date="2022-01" db="EMBL/GenBank/DDBJ databases">
        <title>Collection of gut derived symbiotic bacterial strains cultured from healthy donors.</title>
        <authorList>
            <person name="Lin H."/>
            <person name="Kohout C."/>
            <person name="Waligurski E."/>
            <person name="Pamer E.G."/>
        </authorList>
    </citation>
    <scope>NUCLEOTIDE SEQUENCE</scope>
    <source>
        <strain evidence="12">DFI.1.149</strain>
    </source>
</reference>
<dbReference type="NCBIfam" id="TIGR00494">
    <property type="entry name" value="crcB"/>
    <property type="match status" value="1"/>
</dbReference>
<keyword evidence="11" id="KW-0479">Metal-binding</keyword>
<organism evidence="15 17">
    <name type="scientific">Odoribacter splanchnicus</name>
    <dbReference type="NCBI Taxonomy" id="28118"/>
    <lineage>
        <taxon>Bacteria</taxon>
        <taxon>Pseudomonadati</taxon>
        <taxon>Bacteroidota</taxon>
        <taxon>Bacteroidia</taxon>
        <taxon>Bacteroidales</taxon>
        <taxon>Odoribacteraceae</taxon>
        <taxon>Odoribacter</taxon>
    </lineage>
</organism>
<dbReference type="HAMAP" id="MF_00454">
    <property type="entry name" value="FluC"/>
    <property type="match status" value="1"/>
</dbReference>
<feature type="binding site" evidence="11">
    <location>
        <position position="76"/>
    </location>
    <ligand>
        <name>Na(+)</name>
        <dbReference type="ChEBI" id="CHEBI:29101"/>
        <note>structural</note>
    </ligand>
</feature>
<feature type="transmembrane region" description="Helical" evidence="11">
    <location>
        <begin position="68"/>
        <end position="85"/>
    </location>
</feature>
<dbReference type="EMBL" id="QSCO01000024">
    <property type="protein sequence ID" value="RGY04490.1"/>
    <property type="molecule type" value="Genomic_DNA"/>
</dbReference>
<proteinExistence type="inferred from homology"/>
<dbReference type="GO" id="GO:0140114">
    <property type="term" value="P:cellular detoxification of fluoride"/>
    <property type="evidence" value="ECO:0007669"/>
    <property type="project" value="UniProtKB-UniRule"/>
</dbReference>
<evidence type="ECO:0000256" key="3">
    <source>
        <dbReference type="ARBA" id="ARBA00022519"/>
    </source>
</evidence>
<evidence type="ECO:0000313" key="15">
    <source>
        <dbReference type="EMBL" id="RGV30678.1"/>
    </source>
</evidence>
<feature type="transmembrane region" description="Helical" evidence="11">
    <location>
        <begin position="35"/>
        <end position="56"/>
    </location>
</feature>
<evidence type="ECO:0000256" key="8">
    <source>
        <dbReference type="ARBA" id="ARBA00023303"/>
    </source>
</evidence>
<evidence type="ECO:0000313" key="16">
    <source>
        <dbReference type="EMBL" id="RGY04490.1"/>
    </source>
</evidence>
<sequence length="125" mass="13650">MFKAMLIAGAGGFIGTCLRYLVGKLAHYVFSSPFPWGTFAVNIIGSFVIGIFFGMAEKAHLISANMNVFLITGFCGGFTTFSSFADDMFLLMQNKHWGYFSAYLVLSIVLGIVLVWLGRSVVKPA</sequence>
<keyword evidence="3" id="KW-0997">Cell inner membrane</keyword>
<dbReference type="InterPro" id="IPR003691">
    <property type="entry name" value="FluC"/>
</dbReference>
<dbReference type="Proteomes" id="UP000284243">
    <property type="component" value="Unassembled WGS sequence"/>
</dbReference>
<name>A0A1Y3YJQ0_9BACT</name>
<feature type="transmembrane region" description="Helical" evidence="11">
    <location>
        <begin position="97"/>
        <end position="117"/>
    </location>
</feature>
<evidence type="ECO:0000256" key="5">
    <source>
        <dbReference type="ARBA" id="ARBA00022989"/>
    </source>
</evidence>
<keyword evidence="6 11" id="KW-0406">Ion transport</keyword>
<dbReference type="EMBL" id="QRYC01000004">
    <property type="protein sequence ID" value="RGU57679.1"/>
    <property type="molecule type" value="Genomic_DNA"/>
</dbReference>
<evidence type="ECO:0000313" key="17">
    <source>
        <dbReference type="Proteomes" id="UP000283426"/>
    </source>
</evidence>
<reference evidence="13" key="3">
    <citation type="submission" date="2023-01" db="EMBL/GenBank/DDBJ databases">
        <title>Human gut microbiome strain richness.</title>
        <authorList>
            <person name="Chen-Liaw A."/>
        </authorList>
    </citation>
    <scope>NUCLEOTIDE SEQUENCE</scope>
    <source>
        <strain evidence="13">RTP21484st1_B7_RTP21484_190118</strain>
    </source>
</reference>
<dbReference type="PANTHER" id="PTHR28259">
    <property type="entry name" value="FLUORIDE EXPORT PROTEIN 1-RELATED"/>
    <property type="match status" value="1"/>
</dbReference>
<keyword evidence="5 11" id="KW-1133">Transmembrane helix</keyword>
<keyword evidence="11" id="KW-0813">Transport</keyword>
<evidence type="ECO:0000256" key="4">
    <source>
        <dbReference type="ARBA" id="ARBA00022692"/>
    </source>
</evidence>
<dbReference type="PANTHER" id="PTHR28259:SF1">
    <property type="entry name" value="FLUORIDE EXPORT PROTEIN 1-RELATED"/>
    <property type="match status" value="1"/>
</dbReference>
<dbReference type="RefSeq" id="WP_013611506.1">
    <property type="nucleotide sequence ID" value="NZ_BAABYK010000001.1"/>
</dbReference>
<dbReference type="EMBL" id="QRYW01000001">
    <property type="protein sequence ID" value="RGV30678.1"/>
    <property type="molecule type" value="Genomic_DNA"/>
</dbReference>
<evidence type="ECO:0000256" key="11">
    <source>
        <dbReference type="HAMAP-Rule" id="MF_00454"/>
    </source>
</evidence>
<evidence type="ECO:0000256" key="10">
    <source>
        <dbReference type="ARBA" id="ARBA00035585"/>
    </source>
</evidence>
<feature type="binding site" evidence="11">
    <location>
        <position position="79"/>
    </location>
    <ligand>
        <name>Na(+)</name>
        <dbReference type="ChEBI" id="CHEBI:29101"/>
        <note>structural</note>
    </ligand>
</feature>
<dbReference type="Proteomes" id="UP001212263">
    <property type="component" value="Unassembled WGS sequence"/>
</dbReference>
<keyword evidence="4 11" id="KW-0812">Transmembrane</keyword>
<evidence type="ECO:0000313" key="18">
    <source>
        <dbReference type="Proteomes" id="UP000284243"/>
    </source>
</evidence>
<dbReference type="GO" id="GO:0005886">
    <property type="term" value="C:plasma membrane"/>
    <property type="evidence" value="ECO:0007669"/>
    <property type="project" value="UniProtKB-SubCell"/>
</dbReference>
<dbReference type="GO" id="GO:0062054">
    <property type="term" value="F:fluoride channel activity"/>
    <property type="evidence" value="ECO:0007669"/>
    <property type="project" value="UniProtKB-UniRule"/>
</dbReference>
<evidence type="ECO:0000313" key="12">
    <source>
        <dbReference type="EMBL" id="MCG4960641.1"/>
    </source>
</evidence>
<comment type="caution">
    <text evidence="15">The sequence shown here is derived from an EMBL/GenBank/DDBJ whole genome shotgun (WGS) entry which is preliminary data.</text>
</comment>
<gene>
    <name evidence="11 15" type="primary">crcB</name>
    <name evidence="11" type="synonym">fluC</name>
    <name evidence="15" type="ORF">DWW24_01050</name>
    <name evidence="14" type="ORF">DWW57_04045</name>
    <name evidence="16" type="ORF">DXA53_15475</name>
    <name evidence="12" type="ORF">L0P03_12390</name>
    <name evidence="13" type="ORF">PN645_05055</name>
</gene>
<keyword evidence="8 11" id="KW-0407">Ion channel</keyword>
<evidence type="ECO:0000256" key="7">
    <source>
        <dbReference type="ARBA" id="ARBA00023136"/>
    </source>
</evidence>
<evidence type="ECO:0000256" key="2">
    <source>
        <dbReference type="ARBA" id="ARBA00022475"/>
    </source>
</evidence>
<dbReference type="Pfam" id="PF02537">
    <property type="entry name" value="CRCB"/>
    <property type="match status" value="1"/>
</dbReference>
<comment type="catalytic activity">
    <reaction evidence="10">
        <text>fluoride(in) = fluoride(out)</text>
        <dbReference type="Rhea" id="RHEA:76159"/>
        <dbReference type="ChEBI" id="CHEBI:17051"/>
    </reaction>
    <physiologicalReaction direction="left-to-right" evidence="10">
        <dbReference type="Rhea" id="RHEA:76160"/>
    </physiologicalReaction>
</comment>
<dbReference type="GO" id="GO:0046872">
    <property type="term" value="F:metal ion binding"/>
    <property type="evidence" value="ECO:0007669"/>
    <property type="project" value="UniProtKB-KW"/>
</dbReference>
<reference evidence="17 18" key="1">
    <citation type="submission" date="2018-08" db="EMBL/GenBank/DDBJ databases">
        <title>A genome reference for cultivated species of the human gut microbiota.</title>
        <authorList>
            <person name="Zou Y."/>
            <person name="Xue W."/>
            <person name="Luo G."/>
        </authorList>
    </citation>
    <scope>NUCLEOTIDE SEQUENCE [LARGE SCALE GENOMIC DNA]</scope>
    <source>
        <strain evidence="15 17">AF14-6AC</strain>
        <strain evidence="14 18">AF16-14</strain>
        <strain evidence="16 19">OF03-11</strain>
    </source>
</reference>
<comment type="subcellular location">
    <subcellularLocation>
        <location evidence="1 11">Cell membrane</location>
        <topology evidence="1 11">Multi-pass membrane protein</topology>
    </subcellularLocation>
</comment>
<evidence type="ECO:0000256" key="1">
    <source>
        <dbReference type="ARBA" id="ARBA00004651"/>
    </source>
</evidence>
<evidence type="ECO:0000256" key="6">
    <source>
        <dbReference type="ARBA" id="ARBA00023065"/>
    </source>
</evidence>
<dbReference type="Proteomes" id="UP001199750">
    <property type="component" value="Unassembled WGS sequence"/>
</dbReference>
<comment type="function">
    <text evidence="11">Fluoride-specific ion channel. Important for reducing fluoride concentration in the cell, thus reducing its toxicity.</text>
</comment>
<protein>
    <recommendedName>
        <fullName evidence="11">Fluoride-specific ion channel FluC</fullName>
    </recommendedName>
</protein>
<dbReference type="EMBL" id="JAKNDN010000023">
    <property type="protein sequence ID" value="MCG4960641.1"/>
    <property type="molecule type" value="Genomic_DNA"/>
</dbReference>
<dbReference type="OMA" id="CRYGITV"/>
<dbReference type="GeneID" id="61274467"/>
<evidence type="ECO:0000313" key="19">
    <source>
        <dbReference type="Proteomes" id="UP000284434"/>
    </source>
</evidence>
<comment type="similarity">
    <text evidence="9 11">Belongs to the fluoride channel Fluc/FEX (TC 1.A.43) family.</text>
</comment>
<dbReference type="AlphaFoldDB" id="A0A1Y3YJQ0"/>
<evidence type="ECO:0000313" key="14">
    <source>
        <dbReference type="EMBL" id="RGU57679.1"/>
    </source>
</evidence>
<evidence type="ECO:0000313" key="13">
    <source>
        <dbReference type="EMBL" id="MDB9222375.1"/>
    </source>
</evidence>
<keyword evidence="11" id="KW-0915">Sodium</keyword>